<feature type="region of interest" description="Disordered" evidence="4">
    <location>
        <begin position="466"/>
        <end position="517"/>
    </location>
</feature>
<dbReference type="InterPro" id="IPR051730">
    <property type="entry name" value="NASP-like"/>
</dbReference>
<evidence type="ECO:0000259" key="5">
    <source>
        <dbReference type="Pfam" id="PF10516"/>
    </source>
</evidence>
<keyword evidence="2" id="KW-0802">TPR repeat</keyword>
<dbReference type="InterPro" id="IPR011990">
    <property type="entry name" value="TPR-like_helical_dom_sf"/>
</dbReference>
<keyword evidence="3" id="KW-0175">Coiled coil</keyword>
<feature type="region of interest" description="Disordered" evidence="4">
    <location>
        <begin position="1"/>
        <end position="70"/>
    </location>
</feature>
<accession>A0A9P9EXM3</accession>
<evidence type="ECO:0000256" key="4">
    <source>
        <dbReference type="SAM" id="MobiDB-lite"/>
    </source>
</evidence>
<evidence type="ECO:0000256" key="2">
    <source>
        <dbReference type="ARBA" id="ARBA00022803"/>
    </source>
</evidence>
<dbReference type="PANTHER" id="PTHR15081:SF1">
    <property type="entry name" value="NUCLEAR AUTOANTIGENIC SPERM PROTEIN"/>
    <property type="match status" value="1"/>
</dbReference>
<dbReference type="GO" id="GO:0005654">
    <property type="term" value="C:nucleoplasm"/>
    <property type="evidence" value="ECO:0007669"/>
    <property type="project" value="TreeGrafter"/>
</dbReference>
<name>A0A9P9EXM3_9HYPO</name>
<comment type="caution">
    <text evidence="6">The sequence shown here is derived from an EMBL/GenBank/DDBJ whole genome shotgun (WGS) entry which is preliminary data.</text>
</comment>
<dbReference type="GO" id="GO:0006335">
    <property type="term" value="P:DNA replication-dependent chromatin assembly"/>
    <property type="evidence" value="ECO:0007669"/>
    <property type="project" value="TreeGrafter"/>
</dbReference>
<dbReference type="AlphaFoldDB" id="A0A9P9EXM3"/>
<protein>
    <recommendedName>
        <fullName evidence="5">Tetratricopeptide SHNi-TPR domain-containing protein</fullName>
    </recommendedName>
</protein>
<keyword evidence="1" id="KW-0677">Repeat</keyword>
<evidence type="ECO:0000313" key="7">
    <source>
        <dbReference type="Proteomes" id="UP000717696"/>
    </source>
</evidence>
<sequence length="517" mass="55827">MADPTEQTAPVVDEVAKPGVEETAMPDADEAIKVDADEATKPDVEEVTKPAGDDATKPADEKSEAAPAVPDAVANAIDTDAADDDVKSRKVTLADLCAKGTALYAHRNYEEAAEIFSRASVLQAEINGETAPENAEILFHYGRSLFRVGQSKSDVLGGTAAPEKKKKANGDAKPKKPEGAKVKQDDAAERNEEAPKSETDAKKPLFQFTGDENFDESEEEEGADAEEEEEEDDDLATAFEILDLARVCYVKLLEQLDQDEQTDKGKEASEGDSPAARHIKERLADTHDALSEISLENERYPNAIEDGRVSLKYKLELYPEESEIIAEAHYKLSLALEFASVTTAGDDGTNAKREDMDQSLRDEAVKEMELAIKSSNLKLQNQEVELATMASPEDNELARKSIAEMKEVITDMEQRLVDLRNDPIDTKGLLGDEANPLGGIFGAGTGQTASETKARVEEAKKTAIDLTGLVRKKNKDTAPAPAPAAAPESETNGKRKAEDPAEDPAENSAAKKSKVEA</sequence>
<dbReference type="InterPro" id="IPR019544">
    <property type="entry name" value="Tetratricopeptide_SHNi-TPR_dom"/>
</dbReference>
<dbReference type="PANTHER" id="PTHR15081">
    <property type="entry name" value="NUCLEAR AUTOANTIGENIC SPERM PROTEIN NASP -RELATED"/>
    <property type="match status" value="1"/>
</dbReference>
<dbReference type="GO" id="GO:0034080">
    <property type="term" value="P:CENP-A containing chromatin assembly"/>
    <property type="evidence" value="ECO:0007669"/>
    <property type="project" value="TreeGrafter"/>
</dbReference>
<evidence type="ECO:0000256" key="1">
    <source>
        <dbReference type="ARBA" id="ARBA00022737"/>
    </source>
</evidence>
<feature type="compositionally biased region" description="Basic and acidic residues" evidence="4">
    <location>
        <begin position="30"/>
        <end position="64"/>
    </location>
</feature>
<feature type="domain" description="Tetratricopeptide SHNi-TPR" evidence="5">
    <location>
        <begin position="284"/>
        <end position="321"/>
    </location>
</feature>
<dbReference type="EMBL" id="JAGMUU010000007">
    <property type="protein sequence ID" value="KAH7149710.1"/>
    <property type="molecule type" value="Genomic_DNA"/>
</dbReference>
<dbReference type="GO" id="GO:0042393">
    <property type="term" value="F:histone binding"/>
    <property type="evidence" value="ECO:0007669"/>
    <property type="project" value="TreeGrafter"/>
</dbReference>
<organism evidence="6 7">
    <name type="scientific">Dactylonectria estremocensis</name>
    <dbReference type="NCBI Taxonomy" id="1079267"/>
    <lineage>
        <taxon>Eukaryota</taxon>
        <taxon>Fungi</taxon>
        <taxon>Dikarya</taxon>
        <taxon>Ascomycota</taxon>
        <taxon>Pezizomycotina</taxon>
        <taxon>Sordariomycetes</taxon>
        <taxon>Hypocreomycetidae</taxon>
        <taxon>Hypocreales</taxon>
        <taxon>Nectriaceae</taxon>
        <taxon>Dactylonectria</taxon>
    </lineage>
</organism>
<keyword evidence="7" id="KW-1185">Reference proteome</keyword>
<gene>
    <name evidence="6" type="ORF">B0J13DRAFT_552234</name>
</gene>
<feature type="compositionally biased region" description="Acidic residues" evidence="4">
    <location>
        <begin position="212"/>
        <end position="235"/>
    </location>
</feature>
<dbReference type="Gene3D" id="1.25.40.10">
    <property type="entry name" value="Tetratricopeptide repeat domain"/>
    <property type="match status" value="1"/>
</dbReference>
<evidence type="ECO:0000313" key="6">
    <source>
        <dbReference type="EMBL" id="KAH7149710.1"/>
    </source>
</evidence>
<feature type="compositionally biased region" description="Basic and acidic residues" evidence="4">
    <location>
        <begin position="168"/>
        <end position="203"/>
    </location>
</feature>
<feature type="region of interest" description="Disordered" evidence="4">
    <location>
        <begin position="256"/>
        <end position="279"/>
    </location>
</feature>
<feature type="region of interest" description="Disordered" evidence="4">
    <location>
        <begin position="154"/>
        <end position="236"/>
    </location>
</feature>
<proteinExistence type="predicted"/>
<evidence type="ECO:0000256" key="3">
    <source>
        <dbReference type="SAM" id="Coils"/>
    </source>
</evidence>
<dbReference type="Proteomes" id="UP000717696">
    <property type="component" value="Unassembled WGS sequence"/>
</dbReference>
<feature type="coiled-coil region" evidence="3">
    <location>
        <begin position="365"/>
        <end position="422"/>
    </location>
</feature>
<dbReference type="OrthoDB" id="5587616at2759"/>
<dbReference type="Pfam" id="PF10516">
    <property type="entry name" value="SHNi-TPR"/>
    <property type="match status" value="1"/>
</dbReference>
<reference evidence="6" key="1">
    <citation type="journal article" date="2021" name="Nat. Commun.">
        <title>Genetic determinants of endophytism in the Arabidopsis root mycobiome.</title>
        <authorList>
            <person name="Mesny F."/>
            <person name="Miyauchi S."/>
            <person name="Thiergart T."/>
            <person name="Pickel B."/>
            <person name="Atanasova L."/>
            <person name="Karlsson M."/>
            <person name="Huettel B."/>
            <person name="Barry K.W."/>
            <person name="Haridas S."/>
            <person name="Chen C."/>
            <person name="Bauer D."/>
            <person name="Andreopoulos W."/>
            <person name="Pangilinan J."/>
            <person name="LaButti K."/>
            <person name="Riley R."/>
            <person name="Lipzen A."/>
            <person name="Clum A."/>
            <person name="Drula E."/>
            <person name="Henrissat B."/>
            <person name="Kohler A."/>
            <person name="Grigoriev I.V."/>
            <person name="Martin F.M."/>
            <person name="Hacquard S."/>
        </authorList>
    </citation>
    <scope>NUCLEOTIDE SEQUENCE</scope>
    <source>
        <strain evidence="6">MPI-CAGE-AT-0021</strain>
    </source>
</reference>
<dbReference type="SUPFAM" id="SSF48452">
    <property type="entry name" value="TPR-like"/>
    <property type="match status" value="1"/>
</dbReference>